<feature type="transmembrane region" description="Helical" evidence="6">
    <location>
        <begin position="200"/>
        <end position="219"/>
    </location>
</feature>
<feature type="transmembrane region" description="Helical" evidence="6">
    <location>
        <begin position="341"/>
        <end position="361"/>
    </location>
</feature>
<organism evidence="7 8">
    <name type="scientific">Chloracidobacterium sp. N</name>
    <dbReference type="NCBI Taxonomy" id="2821540"/>
    <lineage>
        <taxon>Bacteria</taxon>
        <taxon>Pseudomonadati</taxon>
        <taxon>Acidobacteriota</taxon>
        <taxon>Terriglobia</taxon>
        <taxon>Terriglobales</taxon>
        <taxon>Acidobacteriaceae</taxon>
        <taxon>Chloracidobacterium</taxon>
        <taxon>Chloracidobacterium aggregatum</taxon>
    </lineage>
</organism>
<evidence type="ECO:0000313" key="7">
    <source>
        <dbReference type="EMBL" id="QUV94025.1"/>
    </source>
</evidence>
<protein>
    <submittedName>
        <fullName evidence="7">BCD family MFS transporter</fullName>
    </submittedName>
</protein>
<keyword evidence="5 6" id="KW-0472">Membrane</keyword>
<feature type="transmembrane region" description="Helical" evidence="6">
    <location>
        <begin position="290"/>
        <end position="309"/>
    </location>
</feature>
<dbReference type="InterPro" id="IPR036259">
    <property type="entry name" value="MFS_trans_sf"/>
</dbReference>
<evidence type="ECO:0000256" key="2">
    <source>
        <dbReference type="ARBA" id="ARBA00008412"/>
    </source>
</evidence>
<dbReference type="PANTHER" id="PTHR23538:SF1">
    <property type="entry name" value="44.5 KD BACTERIOCHLOROPHYLL SYNTHASE SUBUNIT"/>
    <property type="match status" value="1"/>
</dbReference>
<keyword evidence="3 6" id="KW-0812">Transmembrane</keyword>
<dbReference type="Pfam" id="PF03209">
    <property type="entry name" value="PUCC"/>
    <property type="match status" value="1"/>
</dbReference>
<feature type="transmembrane region" description="Helical" evidence="6">
    <location>
        <begin position="251"/>
        <end position="270"/>
    </location>
</feature>
<dbReference type="Proteomes" id="UP000677668">
    <property type="component" value="Chromosome 1"/>
</dbReference>
<feature type="transmembrane region" description="Helical" evidence="6">
    <location>
        <begin position="20"/>
        <end position="39"/>
    </location>
</feature>
<evidence type="ECO:0000256" key="6">
    <source>
        <dbReference type="SAM" id="Phobius"/>
    </source>
</evidence>
<dbReference type="PANTHER" id="PTHR23538">
    <property type="entry name" value="44.5 KD BACTERIOCHLOROPHYLL SYNTHASE SUBUNIT"/>
    <property type="match status" value="1"/>
</dbReference>
<name>A0ABX8B059_9BACT</name>
<evidence type="ECO:0000313" key="8">
    <source>
        <dbReference type="Proteomes" id="UP000677668"/>
    </source>
</evidence>
<feature type="transmembrane region" description="Helical" evidence="6">
    <location>
        <begin position="45"/>
        <end position="63"/>
    </location>
</feature>
<proteinExistence type="inferred from homology"/>
<accession>A0ABX8B059</accession>
<feature type="transmembrane region" description="Helical" evidence="6">
    <location>
        <begin position="111"/>
        <end position="138"/>
    </location>
</feature>
<sequence>MSSPSVLPLSLPATIRLGLLNVAIGMNALLVFGILNRVMISEWQINAALVGIFVCAHYVVCPMRTLAGYASDTRPLWGYRRTPYIVGGMLVAFGSLLLILHAAQWMRIQPVWGSLACGMAFALWGLGLNAASVPYLALMSDLSGPHRARTISVAWFMMVAFGIVATGIIIAKYFDLNLSKLSTDITALDTAALDQVLRQLFYAVVGISALLMLVAIIGMEPRYRNLAAEDEKPPTLRETIAVMTADRDSKIFFAVVALGIFGVNAQDVLLEPYGAQVLQMSLADTTRLQPTWGGATLISMLFAGFILARRLSRKQIALLGAFLSTLGLGLVIAAAGLGSGVLRVGVFTLGMGSGIFAVGALSMMMDMTRPGQAATYLGVWGIAQALAQGTAGLTAGVGRAGLEAVTGQIGLAYQGVFALEALALMATVWLLLSMGRTTPQKQEERRDDRRGIEHLADAVSANS</sequence>
<dbReference type="InterPro" id="IPR004896">
    <property type="entry name" value="PucC-rel"/>
</dbReference>
<feature type="transmembrane region" description="Helical" evidence="6">
    <location>
        <begin position="411"/>
        <end position="432"/>
    </location>
</feature>
<evidence type="ECO:0000256" key="4">
    <source>
        <dbReference type="ARBA" id="ARBA00022989"/>
    </source>
</evidence>
<gene>
    <name evidence="7" type="ORF">J8C05_00750</name>
</gene>
<dbReference type="EMBL" id="CP072642">
    <property type="protein sequence ID" value="QUV94025.1"/>
    <property type="molecule type" value="Genomic_DNA"/>
</dbReference>
<comment type="similarity">
    <text evidence="2">Belongs to the PucC family.</text>
</comment>
<dbReference type="PIRSF" id="PIRSF016565">
    <property type="entry name" value="PucC"/>
    <property type="match status" value="1"/>
</dbReference>
<dbReference type="CDD" id="cd06176">
    <property type="entry name" value="MFS_BCD_PucC-like"/>
    <property type="match status" value="1"/>
</dbReference>
<feature type="transmembrane region" description="Helical" evidence="6">
    <location>
        <begin position="84"/>
        <end position="105"/>
    </location>
</feature>
<keyword evidence="4 6" id="KW-1133">Transmembrane helix</keyword>
<dbReference type="InterPro" id="IPR026036">
    <property type="entry name" value="PucC"/>
</dbReference>
<reference evidence="7 8" key="1">
    <citation type="submission" date="2021-03" db="EMBL/GenBank/DDBJ databases">
        <title>Genomic and phenotypic characterization of Chloracidobacterium isolates provides evidence for multiple species.</title>
        <authorList>
            <person name="Saini M.K."/>
            <person name="Costas A.M.G."/>
            <person name="Tank M."/>
            <person name="Bryant D.A."/>
        </authorList>
    </citation>
    <scope>NUCLEOTIDE SEQUENCE [LARGE SCALE GENOMIC DNA]</scope>
    <source>
        <strain evidence="7 8">N</strain>
    </source>
</reference>
<feature type="transmembrane region" description="Helical" evidence="6">
    <location>
        <begin position="373"/>
        <end position="391"/>
    </location>
</feature>
<dbReference type="SUPFAM" id="SSF103473">
    <property type="entry name" value="MFS general substrate transporter"/>
    <property type="match status" value="1"/>
</dbReference>
<evidence type="ECO:0000256" key="1">
    <source>
        <dbReference type="ARBA" id="ARBA00004141"/>
    </source>
</evidence>
<comment type="subcellular location">
    <subcellularLocation>
        <location evidence="1">Membrane</location>
        <topology evidence="1">Multi-pass membrane protein</topology>
    </subcellularLocation>
</comment>
<dbReference type="Gene3D" id="1.20.1250.20">
    <property type="entry name" value="MFS general substrate transporter like domains"/>
    <property type="match status" value="2"/>
</dbReference>
<evidence type="ECO:0000256" key="3">
    <source>
        <dbReference type="ARBA" id="ARBA00022692"/>
    </source>
</evidence>
<feature type="transmembrane region" description="Helical" evidence="6">
    <location>
        <begin position="150"/>
        <end position="174"/>
    </location>
</feature>
<dbReference type="RefSeq" id="WP_211422351.1">
    <property type="nucleotide sequence ID" value="NZ_CP072642.1"/>
</dbReference>
<keyword evidence="8" id="KW-1185">Reference proteome</keyword>
<evidence type="ECO:0000256" key="5">
    <source>
        <dbReference type="ARBA" id="ARBA00023136"/>
    </source>
</evidence>
<feature type="transmembrane region" description="Helical" evidence="6">
    <location>
        <begin position="316"/>
        <end position="335"/>
    </location>
</feature>